<evidence type="ECO:0000256" key="2">
    <source>
        <dbReference type="ARBA" id="ARBA00022490"/>
    </source>
</evidence>
<evidence type="ECO:0000313" key="9">
    <source>
        <dbReference type="Proteomes" id="UP001159427"/>
    </source>
</evidence>
<proteinExistence type="inferred from homology"/>
<dbReference type="Proteomes" id="UP001159427">
    <property type="component" value="Unassembled WGS sequence"/>
</dbReference>
<reference evidence="8 9" key="1">
    <citation type="submission" date="2022-05" db="EMBL/GenBank/DDBJ databases">
        <authorList>
            <consortium name="Genoscope - CEA"/>
            <person name="William W."/>
        </authorList>
    </citation>
    <scope>NUCLEOTIDE SEQUENCE [LARGE SCALE GENOMIC DNA]</scope>
</reference>
<dbReference type="Pfam" id="PF13911">
    <property type="entry name" value="AhpC-TSA_2"/>
    <property type="match status" value="1"/>
</dbReference>
<evidence type="ECO:0000256" key="6">
    <source>
        <dbReference type="ARBA" id="ARBA00032058"/>
    </source>
</evidence>
<evidence type="ECO:0000256" key="3">
    <source>
        <dbReference type="ARBA" id="ARBA00023284"/>
    </source>
</evidence>
<gene>
    <name evidence="8" type="ORF">PEVE_00029386</name>
</gene>
<evidence type="ECO:0000256" key="1">
    <source>
        <dbReference type="ARBA" id="ARBA00004496"/>
    </source>
</evidence>
<evidence type="ECO:0000256" key="4">
    <source>
        <dbReference type="ARBA" id="ARBA00023787"/>
    </source>
</evidence>
<dbReference type="PANTHER" id="PTHR28630">
    <property type="match status" value="1"/>
</dbReference>
<dbReference type="InterPro" id="IPR032801">
    <property type="entry name" value="PXL2A/B/C"/>
</dbReference>
<keyword evidence="9" id="KW-1185">Reference proteome</keyword>
<comment type="similarity">
    <text evidence="4">Belongs to the peroxiredoxin-like PRXL2 family. PRXL2A subfamily.</text>
</comment>
<evidence type="ECO:0000313" key="8">
    <source>
        <dbReference type="EMBL" id="CAH3016409.1"/>
    </source>
</evidence>
<evidence type="ECO:0000256" key="5">
    <source>
        <dbReference type="ARBA" id="ARBA00023849"/>
    </source>
</evidence>
<accession>A0ABN8LL83</accession>
<organism evidence="8 9">
    <name type="scientific">Porites evermanni</name>
    <dbReference type="NCBI Taxonomy" id="104178"/>
    <lineage>
        <taxon>Eukaryota</taxon>
        <taxon>Metazoa</taxon>
        <taxon>Cnidaria</taxon>
        <taxon>Anthozoa</taxon>
        <taxon>Hexacorallia</taxon>
        <taxon>Scleractinia</taxon>
        <taxon>Fungiina</taxon>
        <taxon>Poritidae</taxon>
        <taxon>Porites</taxon>
    </lineage>
</organism>
<dbReference type="CDD" id="cd02970">
    <property type="entry name" value="PRX_like2"/>
    <property type="match status" value="1"/>
</dbReference>
<keyword evidence="2" id="KW-0963">Cytoplasm</keyword>
<name>A0ABN8LL83_9CNID</name>
<comment type="subcellular location">
    <subcellularLocation>
        <location evidence="1">Cytoplasm</location>
    </subcellularLocation>
</comment>
<keyword evidence="3" id="KW-0676">Redox-active center</keyword>
<comment type="caution">
    <text evidence="8">The sequence shown here is derived from an EMBL/GenBank/DDBJ whole genome shotgun (WGS) entry which is preliminary data.</text>
</comment>
<evidence type="ECO:0000256" key="7">
    <source>
        <dbReference type="ARBA" id="ARBA00032129"/>
    </source>
</evidence>
<dbReference type="PANTHER" id="PTHR28630:SF31">
    <property type="entry name" value="PEROXIREDOXIN-LIKE 2A"/>
    <property type="match status" value="1"/>
</dbReference>
<sequence>MAWLLASGVAAIAAGMFAANWDWYKNSPRPDLAYLSAIKLKALDGSGKEIMASELWRKSGAVIMVEASELSSLKPELDQRGVNLVGIVHEKKGVKEFQPYLNSPIYLDEERKFYGPEQRWMFLSGFLRPSVWMSFSRARSRGVQGNLDGEGRILGGVFVVGPGEQGILLDHKEKEFGDKVDLKDVMEAVKKI</sequence>
<dbReference type="EMBL" id="CALNXI010000041">
    <property type="protein sequence ID" value="CAH3016409.1"/>
    <property type="molecule type" value="Genomic_DNA"/>
</dbReference>
<protein>
    <recommendedName>
        <fullName evidence="5">Peroxiredoxin-like 2A</fullName>
    </recommendedName>
    <alternativeName>
        <fullName evidence="7">Peroxiredoxin-like 2 activated in M-CSF stimulated monocytes</fullName>
    </alternativeName>
    <alternativeName>
        <fullName evidence="6">Redox-regulatory protein FAM213A</fullName>
    </alternativeName>
</protein>